<gene>
    <name evidence="2" type="ORF">PSON_ATCC_30995.1.T3770005</name>
</gene>
<organism evidence="2 3">
    <name type="scientific">Paramecium sonneborni</name>
    <dbReference type="NCBI Taxonomy" id="65129"/>
    <lineage>
        <taxon>Eukaryota</taxon>
        <taxon>Sar</taxon>
        <taxon>Alveolata</taxon>
        <taxon>Ciliophora</taxon>
        <taxon>Intramacronucleata</taxon>
        <taxon>Oligohymenophorea</taxon>
        <taxon>Peniculida</taxon>
        <taxon>Parameciidae</taxon>
        <taxon>Paramecium</taxon>
    </lineage>
</organism>
<evidence type="ECO:0000313" key="2">
    <source>
        <dbReference type="EMBL" id="CAD8131125.1"/>
    </source>
</evidence>
<keyword evidence="1" id="KW-0175">Coiled coil</keyword>
<name>A0A8S1RVY4_9CILI</name>
<dbReference type="AlphaFoldDB" id="A0A8S1RVY4"/>
<evidence type="ECO:0000256" key="1">
    <source>
        <dbReference type="SAM" id="Coils"/>
    </source>
</evidence>
<dbReference type="EMBL" id="CAJJDN010000377">
    <property type="protein sequence ID" value="CAD8131125.1"/>
    <property type="molecule type" value="Genomic_DNA"/>
</dbReference>
<protein>
    <submittedName>
        <fullName evidence="2">Uncharacterized protein</fullName>
    </submittedName>
</protein>
<sequence>MVILLYNPLIFDFDQRIYLNLKLNKRVCLFGNEFTNILGQFIIEKQQIQIYAQKIRRITCLIVQKSIFNLLKYLDNKNQSFMKQNKKDIDNSEQETNTILIKLNKFLNIVEHLESQRKIIILSIVRNRKQQILRKFIFAFGLSIQQVQNIKNQFTFIIERQIVIFIWIRNRKNSNFKDFLKKFNCQIETRIKRYLKLDSIKELVFRKIYQRLKRMKQQLQEMLKEVLKRIKQ</sequence>
<proteinExistence type="predicted"/>
<comment type="caution">
    <text evidence="2">The sequence shown here is derived from an EMBL/GenBank/DDBJ whole genome shotgun (WGS) entry which is preliminary data.</text>
</comment>
<reference evidence="2" key="1">
    <citation type="submission" date="2021-01" db="EMBL/GenBank/DDBJ databases">
        <authorList>
            <consortium name="Genoscope - CEA"/>
            <person name="William W."/>
        </authorList>
    </citation>
    <scope>NUCLEOTIDE SEQUENCE</scope>
</reference>
<feature type="coiled-coil region" evidence="1">
    <location>
        <begin position="205"/>
        <end position="232"/>
    </location>
</feature>
<keyword evidence="3" id="KW-1185">Reference proteome</keyword>
<accession>A0A8S1RVY4</accession>
<dbReference type="Proteomes" id="UP000692954">
    <property type="component" value="Unassembled WGS sequence"/>
</dbReference>
<evidence type="ECO:0000313" key="3">
    <source>
        <dbReference type="Proteomes" id="UP000692954"/>
    </source>
</evidence>